<name>A0A8K1P999_9EIME</name>
<proteinExistence type="evidence at transcript level"/>
<dbReference type="EMBL" id="MT832313">
    <property type="protein sequence ID" value="UDM59927.1"/>
    <property type="molecule type" value="mRNA"/>
</dbReference>
<accession>A0A8K1P999</accession>
<dbReference type="AlphaFoldDB" id="A0A8K1P999"/>
<sequence>MREVQAMMAATQAVRSHPRLQKYSQEDPEYLQKLISLIGQIQANPSSLRLIMAQPVSLFPAVLLNLSDSSDHLRYIVHNDLWSEWTKSIEWASHSSFLAVPHAACSASLHHP</sequence>
<organism evidence="1">
    <name type="scientific">Eimeria stiedai</name>
    <dbReference type="NCBI Taxonomy" id="471275"/>
    <lineage>
        <taxon>Eukaryota</taxon>
        <taxon>Sar</taxon>
        <taxon>Alveolata</taxon>
        <taxon>Apicomplexa</taxon>
        <taxon>Conoidasida</taxon>
        <taxon>Coccidia</taxon>
        <taxon>Eucoccidiorida</taxon>
        <taxon>Eimeriorina</taxon>
        <taxon>Eimeriidae</taxon>
        <taxon>Eimeria</taxon>
    </lineage>
</organism>
<protein>
    <submittedName>
        <fullName evidence="1">Heat-shock protein 90</fullName>
    </submittedName>
</protein>
<reference evidence="1" key="1">
    <citation type="submission" date="2020-08" db="EMBL/GenBank/DDBJ databases">
        <authorList>
            <person name="Xiao J."/>
        </authorList>
    </citation>
    <scope>NUCLEOTIDE SEQUENCE</scope>
    <source>
        <strain evidence="1">Sichuan</strain>
    </source>
</reference>
<evidence type="ECO:0000313" key="1">
    <source>
        <dbReference type="EMBL" id="UDM59927.1"/>
    </source>
</evidence>